<gene>
    <name evidence="1" type="primary">HS2ST1A</name>
</gene>
<keyword evidence="1" id="KW-0808">Transferase</keyword>
<reference evidence="1" key="2">
    <citation type="submission" date="2016-06" db="EMBL/GenBank/DDBJ databases">
        <title>The genome of a short-lived fish provides insights into sex chromosome evolution and the genetic control of aging.</title>
        <authorList>
            <person name="Reichwald K."/>
            <person name="Felder M."/>
            <person name="Petzold A."/>
            <person name="Koch P."/>
            <person name="Groth M."/>
            <person name="Platzer M."/>
        </authorList>
    </citation>
    <scope>NUCLEOTIDE SEQUENCE</scope>
    <source>
        <tissue evidence="1">Brain</tissue>
    </source>
</reference>
<evidence type="ECO:0000313" key="1">
    <source>
        <dbReference type="EMBL" id="SBP18846.1"/>
    </source>
</evidence>
<dbReference type="AlphaFoldDB" id="A0A1A7XL69"/>
<dbReference type="GO" id="GO:0016740">
    <property type="term" value="F:transferase activity"/>
    <property type="evidence" value="ECO:0007669"/>
    <property type="project" value="UniProtKB-KW"/>
</dbReference>
<organism evidence="1">
    <name type="scientific">Iconisemion striatum</name>
    <dbReference type="NCBI Taxonomy" id="60296"/>
    <lineage>
        <taxon>Eukaryota</taxon>
        <taxon>Metazoa</taxon>
        <taxon>Chordata</taxon>
        <taxon>Craniata</taxon>
        <taxon>Vertebrata</taxon>
        <taxon>Euteleostomi</taxon>
        <taxon>Actinopterygii</taxon>
        <taxon>Neopterygii</taxon>
        <taxon>Teleostei</taxon>
        <taxon>Neoteleostei</taxon>
        <taxon>Acanthomorphata</taxon>
        <taxon>Ovalentaria</taxon>
        <taxon>Atherinomorphae</taxon>
        <taxon>Cyprinodontiformes</taxon>
        <taxon>Nothobranchiidae</taxon>
        <taxon>Iconisemion</taxon>
    </lineage>
</organism>
<feature type="non-terminal residue" evidence="1">
    <location>
        <position position="1"/>
    </location>
</feature>
<sequence>SIASVNVSEDSPVPEETPISLMQCAERFLRVLKRRTEPVVCMTKLGSVPISGWRLGKGNSTQIFHSLSILICSYLKTTTPNLFKPGLHYSRLILL</sequence>
<feature type="non-terminal residue" evidence="1">
    <location>
        <position position="95"/>
    </location>
</feature>
<protein>
    <submittedName>
        <fullName evidence="1">Heparan sulfate 2-O-sulfotransferase 1a</fullName>
    </submittedName>
</protein>
<reference evidence="1" key="1">
    <citation type="submission" date="2016-05" db="EMBL/GenBank/DDBJ databases">
        <authorList>
            <person name="Lavstsen T."/>
            <person name="Jespersen J.S."/>
        </authorList>
    </citation>
    <scope>NUCLEOTIDE SEQUENCE</scope>
    <source>
        <tissue evidence="1">Brain</tissue>
    </source>
</reference>
<dbReference type="EMBL" id="HADW01017446">
    <property type="protein sequence ID" value="SBP18846.1"/>
    <property type="molecule type" value="Transcribed_RNA"/>
</dbReference>
<proteinExistence type="predicted"/>
<accession>A0A1A7XL69</accession>
<name>A0A1A7XL69_9TELE</name>